<sequence>MPSTSDDVSTFVVTEFVTATLVDSQNSTVDDGDSGNMATEVVWTTLFVVNTFTAGAGGNEEPLTTSAVAPPVSVSFSTSSAKPTVTGNASGATTGQTSSTAYPTSITPLHPTESDNPGNPQGLSREAETGIGAGLGVAVILLIALSVAFILYRRRHVTTAVATNMPPSSQLDHGPNDPQAPWDPEALGRTYPAELYGSQGTHQTGKDGSVVPITFEATGSMQEQFRHHSPRHHAMHIPNSVENGASQPYPLMGNGNGFGELHGNSRPLLAELGTKD</sequence>
<evidence type="ECO:0000256" key="2">
    <source>
        <dbReference type="SAM" id="Phobius"/>
    </source>
</evidence>
<dbReference type="AlphaFoldDB" id="A0A9P8Y7G4"/>
<feature type="transmembrane region" description="Helical" evidence="2">
    <location>
        <begin position="131"/>
        <end position="152"/>
    </location>
</feature>
<dbReference type="RefSeq" id="XP_046012076.1">
    <property type="nucleotide sequence ID" value="XM_046156924.1"/>
</dbReference>
<proteinExistence type="predicted"/>
<keyword evidence="2" id="KW-0472">Membrane</keyword>
<accession>A0A9P8Y7G4</accession>
<organism evidence="3 4">
    <name type="scientific">Microdochium trichocladiopsis</name>
    <dbReference type="NCBI Taxonomy" id="1682393"/>
    <lineage>
        <taxon>Eukaryota</taxon>
        <taxon>Fungi</taxon>
        <taxon>Dikarya</taxon>
        <taxon>Ascomycota</taxon>
        <taxon>Pezizomycotina</taxon>
        <taxon>Sordariomycetes</taxon>
        <taxon>Xylariomycetidae</taxon>
        <taxon>Xylariales</taxon>
        <taxon>Microdochiaceae</taxon>
        <taxon>Microdochium</taxon>
    </lineage>
</organism>
<keyword evidence="4" id="KW-1185">Reference proteome</keyword>
<dbReference type="EMBL" id="JAGTJQ010000006">
    <property type="protein sequence ID" value="KAH7029788.1"/>
    <property type="molecule type" value="Genomic_DNA"/>
</dbReference>
<evidence type="ECO:0000313" key="4">
    <source>
        <dbReference type="Proteomes" id="UP000756346"/>
    </source>
</evidence>
<gene>
    <name evidence="3" type="ORF">B0I36DRAFT_350601</name>
</gene>
<protein>
    <submittedName>
        <fullName evidence="3">Uncharacterized protein</fullName>
    </submittedName>
</protein>
<dbReference type="GeneID" id="70186470"/>
<comment type="caution">
    <text evidence="3">The sequence shown here is derived from an EMBL/GenBank/DDBJ whole genome shotgun (WGS) entry which is preliminary data.</text>
</comment>
<feature type="region of interest" description="Disordered" evidence="1">
    <location>
        <begin position="164"/>
        <end position="187"/>
    </location>
</feature>
<dbReference type="Proteomes" id="UP000756346">
    <property type="component" value="Unassembled WGS sequence"/>
</dbReference>
<reference evidence="3" key="1">
    <citation type="journal article" date="2021" name="Nat. Commun.">
        <title>Genetic determinants of endophytism in the Arabidopsis root mycobiome.</title>
        <authorList>
            <person name="Mesny F."/>
            <person name="Miyauchi S."/>
            <person name="Thiergart T."/>
            <person name="Pickel B."/>
            <person name="Atanasova L."/>
            <person name="Karlsson M."/>
            <person name="Huettel B."/>
            <person name="Barry K.W."/>
            <person name="Haridas S."/>
            <person name="Chen C."/>
            <person name="Bauer D."/>
            <person name="Andreopoulos W."/>
            <person name="Pangilinan J."/>
            <person name="LaButti K."/>
            <person name="Riley R."/>
            <person name="Lipzen A."/>
            <person name="Clum A."/>
            <person name="Drula E."/>
            <person name="Henrissat B."/>
            <person name="Kohler A."/>
            <person name="Grigoriev I.V."/>
            <person name="Martin F.M."/>
            <person name="Hacquard S."/>
        </authorList>
    </citation>
    <scope>NUCLEOTIDE SEQUENCE</scope>
    <source>
        <strain evidence="3">MPI-CAGE-CH-0230</strain>
    </source>
</reference>
<evidence type="ECO:0000256" key="1">
    <source>
        <dbReference type="SAM" id="MobiDB-lite"/>
    </source>
</evidence>
<evidence type="ECO:0000313" key="3">
    <source>
        <dbReference type="EMBL" id="KAH7029788.1"/>
    </source>
</evidence>
<name>A0A9P8Y7G4_9PEZI</name>
<feature type="region of interest" description="Disordered" evidence="1">
    <location>
        <begin position="75"/>
        <end position="127"/>
    </location>
</feature>
<keyword evidence="2" id="KW-1133">Transmembrane helix</keyword>
<keyword evidence="2" id="KW-0812">Transmembrane</keyword>
<feature type="compositionally biased region" description="Low complexity" evidence="1">
    <location>
        <begin position="75"/>
        <end position="101"/>
    </location>
</feature>